<accession>A0A0S4JMW5</accession>
<dbReference type="PROSITE" id="PS51808">
    <property type="entry name" value="CHCH"/>
    <property type="match status" value="1"/>
</dbReference>
<proteinExistence type="inferred from homology"/>
<keyword evidence="2" id="KW-0963">Cytoplasm</keyword>
<dbReference type="EMBL" id="CYKH01001860">
    <property type="protein sequence ID" value="CUG90742.1"/>
    <property type="molecule type" value="Genomic_DNA"/>
</dbReference>
<sequence>MSNGVTSNNARVSPRPPDLGAFPLDHFRECKSEIEGYYTCMKAHEYMAPLCRDETRIYLKCRMERGLMTPADVNGFGIPTTEFVPTRQHKIDLKQRFTKQKMDQVAPVWENNYKRDDLAVPDGFEREREV</sequence>
<dbReference type="InterPro" id="IPR051383">
    <property type="entry name" value="COX19"/>
</dbReference>
<dbReference type="PANTHER" id="PTHR21107:SF2">
    <property type="entry name" value="CYTOCHROME C OXIDASE ASSEMBLY PROTEIN COX19"/>
    <property type="match status" value="1"/>
</dbReference>
<organism evidence="5 6">
    <name type="scientific">Bodo saltans</name>
    <name type="common">Flagellated protozoan</name>
    <dbReference type="NCBI Taxonomy" id="75058"/>
    <lineage>
        <taxon>Eukaryota</taxon>
        <taxon>Discoba</taxon>
        <taxon>Euglenozoa</taxon>
        <taxon>Kinetoplastea</taxon>
        <taxon>Metakinetoplastina</taxon>
        <taxon>Eubodonida</taxon>
        <taxon>Bodonidae</taxon>
        <taxon>Bodo</taxon>
    </lineage>
</organism>
<evidence type="ECO:0000313" key="6">
    <source>
        <dbReference type="Proteomes" id="UP000051952"/>
    </source>
</evidence>
<reference evidence="6" key="1">
    <citation type="submission" date="2015-09" db="EMBL/GenBank/DDBJ databases">
        <authorList>
            <consortium name="Pathogen Informatics"/>
        </authorList>
    </citation>
    <scope>NUCLEOTIDE SEQUENCE [LARGE SCALE GENOMIC DNA]</scope>
    <source>
        <strain evidence="6">Lake Konstanz</strain>
    </source>
</reference>
<dbReference type="GO" id="GO:0033617">
    <property type="term" value="P:mitochondrial respiratory chain complex IV assembly"/>
    <property type="evidence" value="ECO:0007669"/>
    <property type="project" value="TreeGrafter"/>
</dbReference>
<evidence type="ECO:0000256" key="3">
    <source>
        <dbReference type="ARBA" id="ARBA00023157"/>
    </source>
</evidence>
<dbReference type="VEuPathDB" id="TriTrypDB:BSAL_28570"/>
<dbReference type="GO" id="GO:0005758">
    <property type="term" value="C:mitochondrial intermembrane space"/>
    <property type="evidence" value="ECO:0007669"/>
    <property type="project" value="TreeGrafter"/>
</dbReference>
<evidence type="ECO:0000256" key="1">
    <source>
        <dbReference type="ARBA" id="ARBA00004496"/>
    </source>
</evidence>
<evidence type="ECO:0000256" key="4">
    <source>
        <dbReference type="ARBA" id="ARBA00038223"/>
    </source>
</evidence>
<keyword evidence="6" id="KW-1185">Reference proteome</keyword>
<comment type="similarity">
    <text evidence="4">Belongs to the COX19 family.</text>
</comment>
<evidence type="ECO:0008006" key="7">
    <source>
        <dbReference type="Google" id="ProtNLM"/>
    </source>
</evidence>
<name>A0A0S4JMW5_BODSA</name>
<dbReference type="PANTHER" id="PTHR21107">
    <property type="entry name" value="CYTOCHROME C OXIDASE ASSEMBLY PROTEIN COX19"/>
    <property type="match status" value="1"/>
</dbReference>
<gene>
    <name evidence="5" type="ORF">BSAL_28570</name>
</gene>
<evidence type="ECO:0000313" key="5">
    <source>
        <dbReference type="EMBL" id="CUG90742.1"/>
    </source>
</evidence>
<dbReference type="Proteomes" id="UP000051952">
    <property type="component" value="Unassembled WGS sequence"/>
</dbReference>
<dbReference type="OMA" id="QVTAVWE"/>
<dbReference type="OrthoDB" id="268594at2759"/>
<evidence type="ECO:0000256" key="2">
    <source>
        <dbReference type="ARBA" id="ARBA00022490"/>
    </source>
</evidence>
<comment type="subcellular location">
    <subcellularLocation>
        <location evidence="1">Cytoplasm</location>
    </subcellularLocation>
</comment>
<protein>
    <recommendedName>
        <fullName evidence="7">CHCH domain-containing protein</fullName>
    </recommendedName>
</protein>
<dbReference type="AlphaFoldDB" id="A0A0S4JMW5"/>
<keyword evidence="3" id="KW-1015">Disulfide bond</keyword>